<dbReference type="EMBL" id="JACRSY010000001">
    <property type="protein sequence ID" value="MBC8577964.1"/>
    <property type="molecule type" value="Genomic_DNA"/>
</dbReference>
<reference evidence="2" key="1">
    <citation type="submission" date="2020-08" db="EMBL/GenBank/DDBJ databases">
        <title>Genome public.</title>
        <authorList>
            <person name="Liu C."/>
            <person name="Sun Q."/>
        </authorList>
    </citation>
    <scope>NUCLEOTIDE SEQUENCE</scope>
    <source>
        <strain evidence="2">NSJ-12</strain>
    </source>
</reference>
<comment type="caution">
    <text evidence="2">The sequence shown here is derived from an EMBL/GenBank/DDBJ whole genome shotgun (WGS) entry which is preliminary data.</text>
</comment>
<name>A0A926EEC1_9FIRM</name>
<gene>
    <name evidence="2" type="ORF">H8718_00220</name>
</gene>
<organism evidence="2 3">
    <name type="scientific">Zhenhengia yiwuensis</name>
    <dbReference type="NCBI Taxonomy" id="2763666"/>
    <lineage>
        <taxon>Bacteria</taxon>
        <taxon>Bacillati</taxon>
        <taxon>Bacillota</taxon>
        <taxon>Clostridia</taxon>
        <taxon>Lachnospirales</taxon>
        <taxon>Lachnospiraceae</taxon>
        <taxon>Zhenhengia</taxon>
    </lineage>
</organism>
<dbReference type="RefSeq" id="WP_177671285.1">
    <property type="nucleotide sequence ID" value="NZ_JACRSY010000001.1"/>
</dbReference>
<evidence type="ECO:0000313" key="2">
    <source>
        <dbReference type="EMBL" id="MBC8577964.1"/>
    </source>
</evidence>
<proteinExistence type="predicted"/>
<keyword evidence="3" id="KW-1185">Reference proteome</keyword>
<dbReference type="AlphaFoldDB" id="A0A926EEC1"/>
<feature type="domain" description="DUF1854" evidence="1">
    <location>
        <begin position="27"/>
        <end position="154"/>
    </location>
</feature>
<sequence length="157" mass="18370">MFIDATKVKFETLENGFLKLTLEDKVYDKVTLTRLLPYSQEEAYIAVIQNQEEIGIIKDLSELESKEYDQVIKHLNYKYYIPEITKINSVKEKMGFLYINLDTKGGEKEICIADFVSNIRLIKENLLSITDVEGNKYRMSNIQKLDKDSRQKIDVFL</sequence>
<evidence type="ECO:0000259" key="1">
    <source>
        <dbReference type="Pfam" id="PF08909"/>
    </source>
</evidence>
<evidence type="ECO:0000313" key="3">
    <source>
        <dbReference type="Proteomes" id="UP000655830"/>
    </source>
</evidence>
<protein>
    <submittedName>
        <fullName evidence="2">DUF1854 domain-containing protein</fullName>
    </submittedName>
</protein>
<accession>A0A926EEC1</accession>
<dbReference type="InterPro" id="IPR015005">
    <property type="entry name" value="DUF1854"/>
</dbReference>
<dbReference type="Pfam" id="PF08909">
    <property type="entry name" value="DUF1854"/>
    <property type="match status" value="1"/>
</dbReference>
<dbReference type="Proteomes" id="UP000655830">
    <property type="component" value="Unassembled WGS sequence"/>
</dbReference>